<proteinExistence type="predicted"/>
<dbReference type="EMBL" id="CAIIXF020000007">
    <property type="protein sequence ID" value="CAH1790376.1"/>
    <property type="molecule type" value="Genomic_DNA"/>
</dbReference>
<dbReference type="AlphaFoldDB" id="A0A8J1UWL2"/>
<evidence type="ECO:0000313" key="2">
    <source>
        <dbReference type="EMBL" id="CAH1790376.1"/>
    </source>
</evidence>
<dbReference type="GO" id="GO:0003676">
    <property type="term" value="F:nucleic acid binding"/>
    <property type="evidence" value="ECO:0007669"/>
    <property type="project" value="InterPro"/>
</dbReference>
<dbReference type="OrthoDB" id="5870588at2759"/>
<feature type="compositionally biased region" description="Polar residues" evidence="1">
    <location>
        <begin position="231"/>
        <end position="240"/>
    </location>
</feature>
<dbReference type="Proteomes" id="UP000749559">
    <property type="component" value="Unassembled WGS sequence"/>
</dbReference>
<feature type="region of interest" description="Disordered" evidence="1">
    <location>
        <begin position="226"/>
        <end position="261"/>
    </location>
</feature>
<protein>
    <submittedName>
        <fullName evidence="2">Uncharacterized protein</fullName>
    </submittedName>
</protein>
<dbReference type="Gene3D" id="3.40.50.1110">
    <property type="entry name" value="SGNH hydrolase"/>
    <property type="match status" value="1"/>
</dbReference>
<dbReference type="InterPro" id="IPR036514">
    <property type="entry name" value="SGNH_hydro_sf"/>
</dbReference>
<feature type="compositionally biased region" description="Polar residues" evidence="1">
    <location>
        <begin position="459"/>
        <end position="468"/>
    </location>
</feature>
<dbReference type="GO" id="GO:0008270">
    <property type="term" value="F:zinc ion binding"/>
    <property type="evidence" value="ECO:0007669"/>
    <property type="project" value="InterPro"/>
</dbReference>
<sequence>MTSIKRSLTVKGNHRETGWAKEDQILESITTVVEEHDIEAIQLSQRNILITFTNKEAKIAAVTFGLHINKTFVSLTDVERDAINVTLRDIPIEIPNSVIHAHISKYAENVEDVSHGYIRKSDGTISTVKTGVRYITVTGLKTPIPNTPTIAGHTGRLSYRGQPCSTCSSTDHPYYRCPNKEGTGCFRCGSKEHRIKDCMNAWGTSSNLPQKSIPPKTQSNVTHIKFDDMTTDSQKSASTNEEMKSDKAAINDKEKENDITSEDTNYDTIIVGASMVNAMSGELKDAGIDVRAKSGKRVEEMKELLYSQPIDRENIKNIGIHAGVNNICYYNDSPEDTAVKYDNLVKDINQDMPNAKIYVCSISPIHPYKQEGLNSKVRKMNKLLKCMCDRLEYTTFIDTFDLLLCKSGLTAQSDYTMSDPKGIHLSNKGYRKLAYYLRSKMEITNITKTPVSKRKDRGSSGNTPNSSEKNPKSGKFTVRE</sequence>
<keyword evidence="3" id="KW-1185">Reference proteome</keyword>
<name>A0A8J1UWL2_OWEFU</name>
<dbReference type="SUPFAM" id="SSF52266">
    <property type="entry name" value="SGNH hydrolase"/>
    <property type="match status" value="1"/>
</dbReference>
<accession>A0A8J1UWL2</accession>
<dbReference type="SUPFAM" id="SSF57756">
    <property type="entry name" value="Retrovirus zinc finger-like domains"/>
    <property type="match status" value="1"/>
</dbReference>
<dbReference type="InterPro" id="IPR001878">
    <property type="entry name" value="Znf_CCHC"/>
</dbReference>
<reference evidence="2" key="1">
    <citation type="submission" date="2022-03" db="EMBL/GenBank/DDBJ databases">
        <authorList>
            <person name="Martin C."/>
        </authorList>
    </citation>
    <scope>NUCLEOTIDE SEQUENCE</scope>
</reference>
<evidence type="ECO:0000313" key="3">
    <source>
        <dbReference type="Proteomes" id="UP000749559"/>
    </source>
</evidence>
<organism evidence="2 3">
    <name type="scientific">Owenia fusiformis</name>
    <name type="common">Polychaete worm</name>
    <dbReference type="NCBI Taxonomy" id="6347"/>
    <lineage>
        <taxon>Eukaryota</taxon>
        <taxon>Metazoa</taxon>
        <taxon>Spiralia</taxon>
        <taxon>Lophotrochozoa</taxon>
        <taxon>Annelida</taxon>
        <taxon>Polychaeta</taxon>
        <taxon>Sedentaria</taxon>
        <taxon>Canalipalpata</taxon>
        <taxon>Sabellida</taxon>
        <taxon>Oweniida</taxon>
        <taxon>Oweniidae</taxon>
        <taxon>Owenia</taxon>
    </lineage>
</organism>
<dbReference type="InterPro" id="IPR036875">
    <property type="entry name" value="Znf_CCHC_sf"/>
</dbReference>
<dbReference type="SMART" id="SM00343">
    <property type="entry name" value="ZnF_C2HC"/>
    <property type="match status" value="2"/>
</dbReference>
<dbReference type="InterPro" id="IPR013830">
    <property type="entry name" value="SGNH_hydro"/>
</dbReference>
<gene>
    <name evidence="2" type="ORF">OFUS_LOCUS15589</name>
</gene>
<feature type="compositionally biased region" description="Basic and acidic residues" evidence="1">
    <location>
        <begin position="241"/>
        <end position="258"/>
    </location>
</feature>
<comment type="caution">
    <text evidence="2">The sequence shown here is derived from an EMBL/GenBank/DDBJ whole genome shotgun (WGS) entry which is preliminary data.</text>
</comment>
<dbReference type="PROSITE" id="PS50158">
    <property type="entry name" value="ZF_CCHC"/>
    <property type="match status" value="1"/>
</dbReference>
<dbReference type="Gene3D" id="4.10.60.10">
    <property type="entry name" value="Zinc finger, CCHC-type"/>
    <property type="match status" value="1"/>
</dbReference>
<dbReference type="Pfam" id="PF13472">
    <property type="entry name" value="Lipase_GDSL_2"/>
    <property type="match status" value="1"/>
</dbReference>
<evidence type="ECO:0000256" key="1">
    <source>
        <dbReference type="SAM" id="MobiDB-lite"/>
    </source>
</evidence>
<feature type="region of interest" description="Disordered" evidence="1">
    <location>
        <begin position="447"/>
        <end position="480"/>
    </location>
</feature>